<evidence type="ECO:0000313" key="2">
    <source>
        <dbReference type="EMBL" id="QPC46874.1"/>
    </source>
</evidence>
<name>A0A7S8CBD7_9BACI</name>
<dbReference type="Proteomes" id="UP000593626">
    <property type="component" value="Chromosome"/>
</dbReference>
<reference evidence="2 3" key="1">
    <citation type="submission" date="2019-07" db="EMBL/GenBank/DDBJ databases">
        <title>Genome sequence of 2 isolates from Red Sea Mangroves.</title>
        <authorList>
            <person name="Sefrji F."/>
            <person name="Michoud G."/>
            <person name="Merlino G."/>
            <person name="Daffonchio D."/>
        </authorList>
    </citation>
    <scope>NUCLEOTIDE SEQUENCE [LARGE SCALE GENOMIC DNA]</scope>
    <source>
        <strain evidence="2 3">R1DC41</strain>
    </source>
</reference>
<dbReference type="KEGG" id="mcui:G8O30_07820"/>
<evidence type="ECO:0000256" key="1">
    <source>
        <dbReference type="SAM" id="Phobius"/>
    </source>
</evidence>
<keyword evidence="1" id="KW-0812">Transmembrane</keyword>
<protein>
    <submittedName>
        <fullName evidence="2">Uncharacterized protein</fullName>
    </submittedName>
</protein>
<proteinExistence type="predicted"/>
<accession>A0A7S8CBD7</accession>
<keyword evidence="1" id="KW-1133">Transmembrane helix</keyword>
<organism evidence="2 3">
    <name type="scientific">Mangrovibacillus cuniculi</name>
    <dbReference type="NCBI Taxonomy" id="2593652"/>
    <lineage>
        <taxon>Bacteria</taxon>
        <taxon>Bacillati</taxon>
        <taxon>Bacillota</taxon>
        <taxon>Bacilli</taxon>
        <taxon>Bacillales</taxon>
        <taxon>Bacillaceae</taxon>
        <taxon>Mangrovibacillus</taxon>
    </lineage>
</organism>
<dbReference type="AlphaFoldDB" id="A0A7S8CBD7"/>
<feature type="transmembrane region" description="Helical" evidence="1">
    <location>
        <begin position="6"/>
        <end position="23"/>
    </location>
</feature>
<dbReference type="RefSeq" id="WP_239674412.1">
    <property type="nucleotide sequence ID" value="NZ_CP049742.1"/>
</dbReference>
<dbReference type="EMBL" id="CP049742">
    <property type="protein sequence ID" value="QPC46874.1"/>
    <property type="molecule type" value="Genomic_DNA"/>
</dbReference>
<keyword evidence="1" id="KW-0472">Membrane</keyword>
<sequence length="278" mass="31294">MMKNKWMPSIIFGLVIIMGYFLWNPSTEESITYFPPNPTLTFKDASTTLVVKPNDNLDYFTLAYESQSVLPTEVYLRQDIGVVYFNGLLQVATTQWKRNASTIKLSSSVKETTGGLAEAFTFHHGEEHDGDDEITSVQTISSAEVGVVFKKGTSPKEISLNENSPFLKEKKNREQQIVDSFDREKEPVENYLILTLSDISRNDFIFPGQSEVQSKATLGRLMEGLYKELFLLATKKSTASTEGSTLPIILYAKDSSHLKVISKKLDGTWIELRQNITP</sequence>
<keyword evidence="3" id="KW-1185">Reference proteome</keyword>
<evidence type="ECO:0000313" key="3">
    <source>
        <dbReference type="Proteomes" id="UP000593626"/>
    </source>
</evidence>
<gene>
    <name evidence="2" type="ORF">G8O30_07820</name>
</gene>